<evidence type="ECO:0000313" key="9">
    <source>
        <dbReference type="Proteomes" id="UP000184529"/>
    </source>
</evidence>
<feature type="domain" description="Anti-sigma-28 factor FlgM C-terminal" evidence="7">
    <location>
        <begin position="38"/>
        <end position="92"/>
    </location>
</feature>
<protein>
    <recommendedName>
        <fullName evidence="2">Negative regulator of flagellin synthesis</fullName>
    </recommendedName>
</protein>
<dbReference type="GO" id="GO:0045892">
    <property type="term" value="P:negative regulation of DNA-templated transcription"/>
    <property type="evidence" value="ECO:0007669"/>
    <property type="project" value="InterPro"/>
</dbReference>
<evidence type="ECO:0000256" key="1">
    <source>
        <dbReference type="ARBA" id="ARBA00005322"/>
    </source>
</evidence>
<dbReference type="EMBL" id="FQZM01000017">
    <property type="protein sequence ID" value="SHJ02829.1"/>
    <property type="molecule type" value="Genomic_DNA"/>
</dbReference>
<dbReference type="Proteomes" id="UP000184529">
    <property type="component" value="Unassembled WGS sequence"/>
</dbReference>
<name>A0A1M6FYY7_9FIRM</name>
<evidence type="ECO:0000256" key="4">
    <source>
        <dbReference type="ARBA" id="ARBA00022795"/>
    </source>
</evidence>
<dbReference type="NCBIfam" id="TIGR03824">
    <property type="entry name" value="FlgM_jcvi"/>
    <property type="match status" value="1"/>
</dbReference>
<keyword evidence="9" id="KW-1185">Reference proteome</keyword>
<dbReference type="InterPro" id="IPR007412">
    <property type="entry name" value="FlgM"/>
</dbReference>
<organism evidence="8 9">
    <name type="scientific">Desulfofundulus thermosubterraneus DSM 16057</name>
    <dbReference type="NCBI Taxonomy" id="1121432"/>
    <lineage>
        <taxon>Bacteria</taxon>
        <taxon>Bacillati</taxon>
        <taxon>Bacillota</taxon>
        <taxon>Clostridia</taxon>
        <taxon>Eubacteriales</taxon>
        <taxon>Peptococcaceae</taxon>
        <taxon>Desulfofundulus</taxon>
    </lineage>
</organism>
<accession>A0A1M6FYY7</accession>
<evidence type="ECO:0000256" key="2">
    <source>
        <dbReference type="ARBA" id="ARBA00017823"/>
    </source>
</evidence>
<dbReference type="STRING" id="1121432.SAMN02745219_01600"/>
<evidence type="ECO:0000256" key="6">
    <source>
        <dbReference type="ARBA" id="ARBA00023163"/>
    </source>
</evidence>
<dbReference type="RefSeq" id="WP_072868664.1">
    <property type="nucleotide sequence ID" value="NZ_FQZM01000017.1"/>
</dbReference>
<evidence type="ECO:0000256" key="3">
    <source>
        <dbReference type="ARBA" id="ARBA00022491"/>
    </source>
</evidence>
<keyword evidence="4" id="KW-1005">Bacterial flagellum biogenesis</keyword>
<comment type="similarity">
    <text evidence="1">Belongs to the FlgM family.</text>
</comment>
<dbReference type="InterPro" id="IPR035890">
    <property type="entry name" value="Anti-sigma-28_factor_FlgM_sf"/>
</dbReference>
<dbReference type="SUPFAM" id="SSF101498">
    <property type="entry name" value="Anti-sigma factor FlgM"/>
    <property type="match status" value="1"/>
</dbReference>
<reference evidence="9" key="1">
    <citation type="submission" date="2016-11" db="EMBL/GenBank/DDBJ databases">
        <authorList>
            <person name="Varghese N."/>
            <person name="Submissions S."/>
        </authorList>
    </citation>
    <scope>NUCLEOTIDE SEQUENCE [LARGE SCALE GENOMIC DNA]</scope>
    <source>
        <strain evidence="9">DSM 16057</strain>
    </source>
</reference>
<proteinExistence type="inferred from homology"/>
<keyword evidence="5" id="KW-0805">Transcription regulation</keyword>
<evidence type="ECO:0000259" key="7">
    <source>
        <dbReference type="Pfam" id="PF04316"/>
    </source>
</evidence>
<dbReference type="Pfam" id="PF04316">
    <property type="entry name" value="FlgM"/>
    <property type="match status" value="1"/>
</dbReference>
<dbReference type="AlphaFoldDB" id="A0A1M6FYY7"/>
<evidence type="ECO:0000256" key="5">
    <source>
        <dbReference type="ARBA" id="ARBA00023015"/>
    </source>
</evidence>
<dbReference type="GO" id="GO:0044781">
    <property type="term" value="P:bacterial-type flagellum organization"/>
    <property type="evidence" value="ECO:0007669"/>
    <property type="project" value="UniProtKB-KW"/>
</dbReference>
<gene>
    <name evidence="8" type="ORF">SAMN02745219_01600</name>
</gene>
<keyword evidence="3" id="KW-0678">Repressor</keyword>
<sequence>MRITNNLDPRQVMDVYQKSLKIEESKKNGSPKHFPRADSVEISDRAQELQLYRAHLKKLPEVRDELVESLKKRLAEGTYLVDRERVAAGIMEERRLDRHV</sequence>
<dbReference type="InterPro" id="IPR031316">
    <property type="entry name" value="FlgM_C"/>
</dbReference>
<keyword evidence="6" id="KW-0804">Transcription</keyword>
<evidence type="ECO:0000313" key="8">
    <source>
        <dbReference type="EMBL" id="SHJ02829.1"/>
    </source>
</evidence>